<accession>A0A853CD37</accession>
<proteinExistence type="predicted"/>
<evidence type="ECO:0000313" key="2">
    <source>
        <dbReference type="Proteomes" id="UP000541969"/>
    </source>
</evidence>
<organism evidence="1 2">
    <name type="scientific">Petropleomorpha daqingensis</name>
    <dbReference type="NCBI Taxonomy" id="2026353"/>
    <lineage>
        <taxon>Bacteria</taxon>
        <taxon>Bacillati</taxon>
        <taxon>Actinomycetota</taxon>
        <taxon>Actinomycetes</taxon>
        <taxon>Geodermatophilales</taxon>
        <taxon>Geodermatophilaceae</taxon>
        <taxon>Petropleomorpha</taxon>
    </lineage>
</organism>
<dbReference type="Proteomes" id="UP000541969">
    <property type="component" value="Unassembled WGS sequence"/>
</dbReference>
<reference evidence="1 2" key="1">
    <citation type="submission" date="2020-07" db="EMBL/GenBank/DDBJ databases">
        <title>Sequencing the genomes of 1000 actinobacteria strains.</title>
        <authorList>
            <person name="Klenk H.-P."/>
        </authorList>
    </citation>
    <scope>NUCLEOTIDE SEQUENCE [LARGE SCALE GENOMIC DNA]</scope>
    <source>
        <strain evidence="1 2">DSM 104001</strain>
    </source>
</reference>
<keyword evidence="2" id="KW-1185">Reference proteome</keyword>
<dbReference type="InterPro" id="IPR023393">
    <property type="entry name" value="START-like_dom_sf"/>
</dbReference>
<name>A0A853CD37_9ACTN</name>
<comment type="caution">
    <text evidence="1">The sequence shown here is derived from an EMBL/GenBank/DDBJ whole genome shotgun (WGS) entry which is preliminary data.</text>
</comment>
<evidence type="ECO:0000313" key="1">
    <source>
        <dbReference type="EMBL" id="NYJ05684.1"/>
    </source>
</evidence>
<protein>
    <recommendedName>
        <fullName evidence="3">Polyketide cyclase / dehydrase and lipid transport</fullName>
    </recommendedName>
</protein>
<dbReference type="RefSeq" id="WP_218859229.1">
    <property type="nucleotide sequence ID" value="NZ_JACBZT010000001.1"/>
</dbReference>
<dbReference type="Gene3D" id="3.30.530.20">
    <property type="match status" value="1"/>
</dbReference>
<dbReference type="AlphaFoldDB" id="A0A853CD37"/>
<sequence>MTLARTVKAWGATDDDLTRPLPCDRVLPDAELVVHRAVDVAAPPELVFRWLCQLRAGPYSYDLVDNLGRRSPRQLTPGLDRLLVGQPAMRIFRITSFERPLHVTFDSRRPLGRVAITYAVLPQDGGCHLLMRIRWTPPPLPVPTALTTRAMAVGDLVMARRQLLNLKRLAERDAAAP</sequence>
<gene>
    <name evidence="1" type="ORF">GGQ55_001962</name>
</gene>
<evidence type="ECO:0008006" key="3">
    <source>
        <dbReference type="Google" id="ProtNLM"/>
    </source>
</evidence>
<dbReference type="EMBL" id="JACBZT010000001">
    <property type="protein sequence ID" value="NYJ05684.1"/>
    <property type="molecule type" value="Genomic_DNA"/>
</dbReference>
<dbReference type="SUPFAM" id="SSF55961">
    <property type="entry name" value="Bet v1-like"/>
    <property type="match status" value="1"/>
</dbReference>